<name>A0A388M4M3_CHABU</name>
<sequence>MGTQRQRKEKETQHDSMKPASYLLTIFKKIVVFCLTQELAEQRKKSKRVNYDLEKEAVLVWEKIRRKGVKEEERS</sequence>
<reference evidence="1 2" key="1">
    <citation type="journal article" date="2018" name="Cell">
        <title>The Chara Genome: Secondary Complexity and Implications for Plant Terrestrialization.</title>
        <authorList>
            <person name="Nishiyama T."/>
            <person name="Sakayama H."/>
            <person name="Vries J.D."/>
            <person name="Buschmann H."/>
            <person name="Saint-Marcoux D."/>
            <person name="Ullrich K.K."/>
            <person name="Haas F.B."/>
            <person name="Vanderstraeten L."/>
            <person name="Becker D."/>
            <person name="Lang D."/>
            <person name="Vosolsobe S."/>
            <person name="Rombauts S."/>
            <person name="Wilhelmsson P.K.I."/>
            <person name="Janitza P."/>
            <person name="Kern R."/>
            <person name="Heyl A."/>
            <person name="Rumpler F."/>
            <person name="Villalobos L.I.A.C."/>
            <person name="Clay J.M."/>
            <person name="Skokan R."/>
            <person name="Toyoda A."/>
            <person name="Suzuki Y."/>
            <person name="Kagoshima H."/>
            <person name="Schijlen E."/>
            <person name="Tajeshwar N."/>
            <person name="Catarino B."/>
            <person name="Hetherington A.J."/>
            <person name="Saltykova A."/>
            <person name="Bonnot C."/>
            <person name="Breuninger H."/>
            <person name="Symeonidi A."/>
            <person name="Radhakrishnan G.V."/>
            <person name="Van Nieuwerburgh F."/>
            <person name="Deforce D."/>
            <person name="Chang C."/>
            <person name="Karol K.G."/>
            <person name="Hedrich R."/>
            <person name="Ulvskov P."/>
            <person name="Glockner G."/>
            <person name="Delwiche C.F."/>
            <person name="Petrasek J."/>
            <person name="Van de Peer Y."/>
            <person name="Friml J."/>
            <person name="Beilby M."/>
            <person name="Dolan L."/>
            <person name="Kohara Y."/>
            <person name="Sugano S."/>
            <person name="Fujiyama A."/>
            <person name="Delaux P.-M."/>
            <person name="Quint M."/>
            <person name="TheiBen G."/>
            <person name="Hagemann M."/>
            <person name="Harholt J."/>
            <person name="Dunand C."/>
            <person name="Zachgo S."/>
            <person name="Langdale J."/>
            <person name="Maumus F."/>
            <person name="Straeten D.V.D."/>
            <person name="Gould S.B."/>
            <person name="Rensing S.A."/>
        </authorList>
    </citation>
    <scope>NUCLEOTIDE SEQUENCE [LARGE SCALE GENOMIC DNA]</scope>
    <source>
        <strain evidence="1 2">S276</strain>
    </source>
</reference>
<organism evidence="1 2">
    <name type="scientific">Chara braunii</name>
    <name type="common">Braun's stonewort</name>
    <dbReference type="NCBI Taxonomy" id="69332"/>
    <lineage>
        <taxon>Eukaryota</taxon>
        <taxon>Viridiplantae</taxon>
        <taxon>Streptophyta</taxon>
        <taxon>Charophyceae</taxon>
        <taxon>Charales</taxon>
        <taxon>Characeae</taxon>
        <taxon>Chara</taxon>
    </lineage>
</organism>
<evidence type="ECO:0000313" key="2">
    <source>
        <dbReference type="Proteomes" id="UP000265515"/>
    </source>
</evidence>
<feature type="non-terminal residue" evidence="1">
    <location>
        <position position="75"/>
    </location>
</feature>
<comment type="caution">
    <text evidence="1">The sequence shown here is derived from an EMBL/GenBank/DDBJ whole genome shotgun (WGS) entry which is preliminary data.</text>
</comment>
<dbReference type="AlphaFoldDB" id="A0A388M4M3"/>
<dbReference type="Gramene" id="GBG89422">
    <property type="protein sequence ID" value="GBG89422"/>
    <property type="gene ID" value="CBR_g49213"/>
</dbReference>
<dbReference type="Proteomes" id="UP000265515">
    <property type="component" value="Unassembled WGS sequence"/>
</dbReference>
<dbReference type="SMR" id="A0A388M4M3"/>
<proteinExistence type="predicted"/>
<keyword evidence="2" id="KW-1185">Reference proteome</keyword>
<accession>A0A388M4M3</accession>
<protein>
    <submittedName>
        <fullName evidence="1">Uncharacterized protein</fullName>
    </submittedName>
</protein>
<evidence type="ECO:0000313" key="1">
    <source>
        <dbReference type="EMBL" id="GBG89422.1"/>
    </source>
</evidence>
<dbReference type="EMBL" id="BFEA01000736">
    <property type="protein sequence ID" value="GBG89422.1"/>
    <property type="molecule type" value="Genomic_DNA"/>
</dbReference>
<gene>
    <name evidence="1" type="ORF">CBR_g49213</name>
</gene>